<proteinExistence type="predicted"/>
<organism evidence="2 3">
    <name type="scientific">Nocardia macrotermitis</name>
    <dbReference type="NCBI Taxonomy" id="2585198"/>
    <lineage>
        <taxon>Bacteria</taxon>
        <taxon>Bacillati</taxon>
        <taxon>Actinomycetota</taxon>
        <taxon>Actinomycetes</taxon>
        <taxon>Mycobacteriales</taxon>
        <taxon>Nocardiaceae</taxon>
        <taxon>Nocardia</taxon>
    </lineage>
</organism>
<comment type="caution">
    <text evidence="2">The sequence shown here is derived from an EMBL/GenBank/DDBJ whole genome shotgun (WGS) entry which is preliminary data.</text>
</comment>
<dbReference type="RefSeq" id="WP_194290152.1">
    <property type="nucleotide sequence ID" value="NZ_WEGK01000041.1"/>
</dbReference>
<evidence type="ECO:0000313" key="2">
    <source>
        <dbReference type="EMBL" id="MQY24441.1"/>
    </source>
</evidence>
<accession>A0A7K0DFX7</accession>
<gene>
    <name evidence="2" type="ORF">NRB20_75800</name>
</gene>
<dbReference type="Proteomes" id="UP000438448">
    <property type="component" value="Unassembled WGS sequence"/>
</dbReference>
<evidence type="ECO:0000313" key="3">
    <source>
        <dbReference type="Proteomes" id="UP000438448"/>
    </source>
</evidence>
<name>A0A7K0DFX7_9NOCA</name>
<dbReference type="EMBL" id="WEGK01000041">
    <property type="protein sequence ID" value="MQY24441.1"/>
    <property type="molecule type" value="Genomic_DNA"/>
</dbReference>
<sequence length="184" mass="20036">MTLVVSHEVPDGSLPISAMKEELSRAYVHMLASSCGLTVGEWSQDYDCTDVTLSSSVDYSPNMYGPSIAVQLKCSARRLMRRDEGIALALDARAYDRMSRTNRSNPALLCVLAVPVEVGRWLELGADGLLARSHMYWRWGHEFPALKDGQGSRTVRLPRANPESVDVVGGAGCAGIGKVPSELR</sequence>
<dbReference type="AlphaFoldDB" id="A0A7K0DFX7"/>
<dbReference type="InterPro" id="IPR025375">
    <property type="entry name" value="DUF4365"/>
</dbReference>
<dbReference type="Pfam" id="PF14280">
    <property type="entry name" value="DUF4365"/>
    <property type="match status" value="1"/>
</dbReference>
<feature type="domain" description="DUF4365" evidence="1">
    <location>
        <begin position="21"/>
        <end position="161"/>
    </location>
</feature>
<protein>
    <recommendedName>
        <fullName evidence="1">DUF4365 domain-containing protein</fullName>
    </recommendedName>
</protein>
<reference evidence="2 3" key="1">
    <citation type="submission" date="2019-10" db="EMBL/GenBank/DDBJ databases">
        <title>Nocardia macrotermitis sp. nov. and Nocardia aurantia sp. nov., isolated from the gut of fungus growing-termite Macrotermes natalensis.</title>
        <authorList>
            <person name="Benndorf R."/>
            <person name="Schwitalla J."/>
            <person name="Martin K."/>
            <person name="De Beer W."/>
            <person name="Kaster A.-K."/>
            <person name="Vollmers J."/>
            <person name="Poulsen M."/>
            <person name="Beemelmanns C."/>
        </authorList>
    </citation>
    <scope>NUCLEOTIDE SEQUENCE [LARGE SCALE GENOMIC DNA]</scope>
    <source>
        <strain evidence="2 3">RB20</strain>
    </source>
</reference>
<keyword evidence="3" id="KW-1185">Reference proteome</keyword>
<evidence type="ECO:0000259" key="1">
    <source>
        <dbReference type="Pfam" id="PF14280"/>
    </source>
</evidence>